<organism evidence="1 2">
    <name type="scientific">Brachionus plicatilis</name>
    <name type="common">Marine rotifer</name>
    <name type="synonym">Brachionus muelleri</name>
    <dbReference type="NCBI Taxonomy" id="10195"/>
    <lineage>
        <taxon>Eukaryota</taxon>
        <taxon>Metazoa</taxon>
        <taxon>Spiralia</taxon>
        <taxon>Gnathifera</taxon>
        <taxon>Rotifera</taxon>
        <taxon>Eurotatoria</taxon>
        <taxon>Monogononta</taxon>
        <taxon>Pseudotrocha</taxon>
        <taxon>Ploima</taxon>
        <taxon>Brachionidae</taxon>
        <taxon>Brachionus</taxon>
    </lineage>
</organism>
<gene>
    <name evidence="1" type="ORF">BpHYR1_041596</name>
</gene>
<accession>A0A3M7SS07</accession>
<dbReference type="EMBL" id="REGN01000891">
    <property type="protein sequence ID" value="RNA38328.1"/>
    <property type="molecule type" value="Genomic_DNA"/>
</dbReference>
<reference evidence="1 2" key="1">
    <citation type="journal article" date="2018" name="Sci. Rep.">
        <title>Genomic signatures of local adaptation to the degree of environmental predictability in rotifers.</title>
        <authorList>
            <person name="Franch-Gras L."/>
            <person name="Hahn C."/>
            <person name="Garcia-Roger E.M."/>
            <person name="Carmona M.J."/>
            <person name="Serra M."/>
            <person name="Gomez A."/>
        </authorList>
    </citation>
    <scope>NUCLEOTIDE SEQUENCE [LARGE SCALE GENOMIC DNA]</scope>
    <source>
        <strain evidence="1">HYR1</strain>
    </source>
</reference>
<sequence length="67" mass="7967">MLLLFIALSYDLLILNSFDFFFLLYKRDDRLENIPVILYEISQCPKIDIRNSSLSFFLSLNKNIAKF</sequence>
<evidence type="ECO:0000313" key="2">
    <source>
        <dbReference type="Proteomes" id="UP000276133"/>
    </source>
</evidence>
<name>A0A3M7SS07_BRAPC</name>
<comment type="caution">
    <text evidence="1">The sequence shown here is derived from an EMBL/GenBank/DDBJ whole genome shotgun (WGS) entry which is preliminary data.</text>
</comment>
<proteinExistence type="predicted"/>
<dbReference type="AlphaFoldDB" id="A0A3M7SS07"/>
<dbReference type="Proteomes" id="UP000276133">
    <property type="component" value="Unassembled WGS sequence"/>
</dbReference>
<keyword evidence="2" id="KW-1185">Reference proteome</keyword>
<evidence type="ECO:0000313" key="1">
    <source>
        <dbReference type="EMBL" id="RNA38328.1"/>
    </source>
</evidence>
<protein>
    <submittedName>
        <fullName evidence="1">Uncharacterized protein</fullName>
    </submittedName>
</protein>